<dbReference type="PANTHER" id="PTHR14196">
    <property type="entry name" value="ODD-SKIPPED - RELATED"/>
    <property type="match status" value="1"/>
</dbReference>
<feature type="domain" description="C2H2-type" evidence="6">
    <location>
        <begin position="268"/>
        <end position="293"/>
    </location>
</feature>
<keyword evidence="3 5" id="KW-0863">Zinc-finger</keyword>
<evidence type="ECO:0000256" key="3">
    <source>
        <dbReference type="ARBA" id="ARBA00022771"/>
    </source>
</evidence>
<evidence type="ECO:0000256" key="2">
    <source>
        <dbReference type="ARBA" id="ARBA00022737"/>
    </source>
</evidence>
<feature type="domain" description="C2H2-type" evidence="6">
    <location>
        <begin position="240"/>
        <end position="267"/>
    </location>
</feature>
<proteinExistence type="predicted"/>
<name>A0ABY7EZC6_MYAAR</name>
<dbReference type="InterPro" id="IPR013087">
    <property type="entry name" value="Znf_C2H2_type"/>
</dbReference>
<evidence type="ECO:0000256" key="1">
    <source>
        <dbReference type="ARBA" id="ARBA00022723"/>
    </source>
</evidence>
<dbReference type="SMART" id="SM00355">
    <property type="entry name" value="ZnF_C2H2"/>
    <property type="match status" value="3"/>
</dbReference>
<dbReference type="InterPro" id="IPR036236">
    <property type="entry name" value="Znf_C2H2_sf"/>
</dbReference>
<evidence type="ECO:0000259" key="6">
    <source>
        <dbReference type="PROSITE" id="PS50157"/>
    </source>
</evidence>
<dbReference type="Pfam" id="PF00096">
    <property type="entry name" value="zf-C2H2"/>
    <property type="match status" value="2"/>
</dbReference>
<keyword evidence="1" id="KW-0479">Metal-binding</keyword>
<evidence type="ECO:0000256" key="5">
    <source>
        <dbReference type="PROSITE-ProRule" id="PRU00042"/>
    </source>
</evidence>
<keyword evidence="8" id="KW-1185">Reference proteome</keyword>
<dbReference type="PROSITE" id="PS50157">
    <property type="entry name" value="ZINC_FINGER_C2H2_2"/>
    <property type="match status" value="3"/>
</dbReference>
<accession>A0ABY7EZC6</accession>
<dbReference type="SUPFAM" id="SSF57667">
    <property type="entry name" value="beta-beta-alpha zinc fingers"/>
    <property type="match status" value="2"/>
</dbReference>
<dbReference type="EMBL" id="CP111020">
    <property type="protein sequence ID" value="WAR14444.1"/>
    <property type="molecule type" value="Genomic_DNA"/>
</dbReference>
<sequence length="293" mass="33161">MAVDLEMLKDIPGYKAILKSVLKSQIQMLLEQLCSNTGEESIILTASANDGTISHLGTATGKGFLDGREDMKSQFLGYCIKNNEIHVPELTGLQTDARSNINTSARETIQELARDVTADPSLLSEERNYMASFVKMQIQHKRRQKDVSDVMVEHGFMSSDPLRPFGCKYCAKCFTFKGDLKRHVRIHTGERPFVCRYCRKGFTQNNPVENVDDTCQSSLYQLYVDASNISLTSGKHLSGFQCDLCNKVFGQRSDKTRHMRIHTGEKPYVCSVCNACFRLKHHLKSHKVSMHMH</sequence>
<organism evidence="7 8">
    <name type="scientific">Mya arenaria</name>
    <name type="common">Soft-shell clam</name>
    <dbReference type="NCBI Taxonomy" id="6604"/>
    <lineage>
        <taxon>Eukaryota</taxon>
        <taxon>Metazoa</taxon>
        <taxon>Spiralia</taxon>
        <taxon>Lophotrochozoa</taxon>
        <taxon>Mollusca</taxon>
        <taxon>Bivalvia</taxon>
        <taxon>Autobranchia</taxon>
        <taxon>Heteroconchia</taxon>
        <taxon>Euheterodonta</taxon>
        <taxon>Imparidentia</taxon>
        <taxon>Neoheterodontei</taxon>
        <taxon>Myida</taxon>
        <taxon>Myoidea</taxon>
        <taxon>Myidae</taxon>
        <taxon>Mya</taxon>
    </lineage>
</organism>
<dbReference type="PANTHER" id="PTHR14196:SF12">
    <property type="entry name" value="ZINC FINGER PROTEIN 208-LIKE"/>
    <property type="match status" value="1"/>
</dbReference>
<evidence type="ECO:0000313" key="7">
    <source>
        <dbReference type="EMBL" id="WAR14444.1"/>
    </source>
</evidence>
<gene>
    <name evidence="7" type="ORF">MAR_004549</name>
</gene>
<feature type="domain" description="C2H2-type" evidence="6">
    <location>
        <begin position="165"/>
        <end position="192"/>
    </location>
</feature>
<evidence type="ECO:0000256" key="4">
    <source>
        <dbReference type="ARBA" id="ARBA00022833"/>
    </source>
</evidence>
<evidence type="ECO:0000313" key="8">
    <source>
        <dbReference type="Proteomes" id="UP001164746"/>
    </source>
</evidence>
<dbReference type="InterPro" id="IPR050717">
    <property type="entry name" value="C2H2-ZF_Transcription_Reg"/>
</dbReference>
<reference evidence="7" key="1">
    <citation type="submission" date="2022-11" db="EMBL/GenBank/DDBJ databases">
        <title>Centuries of genome instability and evolution in soft-shell clam transmissible cancer (bioRxiv).</title>
        <authorList>
            <person name="Hart S.F.M."/>
            <person name="Yonemitsu M.A."/>
            <person name="Giersch R.M."/>
            <person name="Beal B.F."/>
            <person name="Arriagada G."/>
            <person name="Davis B.W."/>
            <person name="Ostrander E.A."/>
            <person name="Goff S.P."/>
            <person name="Metzger M.J."/>
        </authorList>
    </citation>
    <scope>NUCLEOTIDE SEQUENCE</scope>
    <source>
        <strain evidence="7">MELC-2E11</strain>
        <tissue evidence="7">Siphon/mantle</tissue>
    </source>
</reference>
<dbReference type="Proteomes" id="UP001164746">
    <property type="component" value="Chromosome 9"/>
</dbReference>
<keyword evidence="4" id="KW-0862">Zinc</keyword>
<dbReference type="PROSITE" id="PS00028">
    <property type="entry name" value="ZINC_FINGER_C2H2_1"/>
    <property type="match status" value="3"/>
</dbReference>
<dbReference type="Gene3D" id="3.30.160.60">
    <property type="entry name" value="Classic Zinc Finger"/>
    <property type="match status" value="4"/>
</dbReference>
<protein>
    <submittedName>
        <fullName evidence="7">ZN473-like protein</fullName>
    </submittedName>
</protein>
<keyword evidence="2" id="KW-0677">Repeat</keyword>